<dbReference type="EMBL" id="LCFB01000037">
    <property type="protein sequence ID" value="KKS83522.1"/>
    <property type="molecule type" value="Genomic_DNA"/>
</dbReference>
<proteinExistence type="predicted"/>
<evidence type="ECO:0000313" key="2">
    <source>
        <dbReference type="Proteomes" id="UP000034543"/>
    </source>
</evidence>
<sequence>MELIILKEVDTFILTLEKPTRSKWLRQLMLLVQYGQQLGMPHVKQISKDLRELRVRGVQEIRAFFVFQDNRALIVHAFIKKTQKTPQKEIATAQKRILHLLTNT</sequence>
<accession>A0A0G1CD72</accession>
<dbReference type="Proteomes" id="UP000034543">
    <property type="component" value="Unassembled WGS sequence"/>
</dbReference>
<name>A0A0G1CD72_9BACT</name>
<dbReference type="AlphaFoldDB" id="A0A0G1CD72"/>
<dbReference type="STRING" id="1618436.UV59_C0037G0011"/>
<organism evidence="1 2">
    <name type="scientific">Candidatus Gottesmanbacteria bacterium GW2011_GWA1_43_11</name>
    <dbReference type="NCBI Taxonomy" id="1618436"/>
    <lineage>
        <taxon>Bacteria</taxon>
        <taxon>Candidatus Gottesmaniibacteriota</taxon>
    </lineage>
</organism>
<reference evidence="1 2" key="1">
    <citation type="journal article" date="2015" name="Nature">
        <title>rRNA introns, odd ribosomes, and small enigmatic genomes across a large radiation of phyla.</title>
        <authorList>
            <person name="Brown C.T."/>
            <person name="Hug L.A."/>
            <person name="Thomas B.C."/>
            <person name="Sharon I."/>
            <person name="Castelle C.J."/>
            <person name="Singh A."/>
            <person name="Wilkins M.J."/>
            <person name="Williams K.H."/>
            <person name="Banfield J.F."/>
        </authorList>
    </citation>
    <scope>NUCLEOTIDE SEQUENCE [LARGE SCALE GENOMIC DNA]</scope>
</reference>
<gene>
    <name evidence="1" type="ORF">UV59_C0037G0011</name>
</gene>
<dbReference type="InterPro" id="IPR009241">
    <property type="entry name" value="HigB-like"/>
</dbReference>
<dbReference type="Pfam" id="PF05973">
    <property type="entry name" value="Gp49"/>
    <property type="match status" value="1"/>
</dbReference>
<protein>
    <recommendedName>
        <fullName evidence="3">Phage-related protein</fullName>
    </recommendedName>
</protein>
<evidence type="ECO:0000313" key="1">
    <source>
        <dbReference type="EMBL" id="KKS83522.1"/>
    </source>
</evidence>
<comment type="caution">
    <text evidence="1">The sequence shown here is derived from an EMBL/GenBank/DDBJ whole genome shotgun (WGS) entry which is preliminary data.</text>
</comment>
<evidence type="ECO:0008006" key="3">
    <source>
        <dbReference type="Google" id="ProtNLM"/>
    </source>
</evidence>
<dbReference type="PATRIC" id="fig|1618436.3.peg.1397"/>